<keyword evidence="6" id="KW-1185">Reference proteome</keyword>
<dbReference type="EMBL" id="AMBO01000147">
    <property type="protein sequence ID" value="EKD05038.1"/>
    <property type="molecule type" value="Genomic_DNA"/>
</dbReference>
<dbReference type="PANTHER" id="PTHR13292:SF0">
    <property type="entry name" value="AUTOPHAGY-RELATED PROTEIN 101"/>
    <property type="match status" value="1"/>
</dbReference>
<evidence type="ECO:0000313" key="6">
    <source>
        <dbReference type="Proteomes" id="UP000006757"/>
    </source>
</evidence>
<dbReference type="AlphaFoldDB" id="K1W854"/>
<evidence type="ECO:0000256" key="3">
    <source>
        <dbReference type="ARBA" id="ARBA00023006"/>
    </source>
</evidence>
<dbReference type="InterPro" id="IPR012445">
    <property type="entry name" value="ATG101"/>
</dbReference>
<dbReference type="GO" id="GO:0019901">
    <property type="term" value="F:protein kinase binding"/>
    <property type="evidence" value="ECO:0007669"/>
    <property type="project" value="TreeGrafter"/>
</dbReference>
<gene>
    <name evidence="5" type="ORF">A1Q2_00645</name>
</gene>
<dbReference type="GO" id="GO:1990316">
    <property type="term" value="C:Atg1/ULK1 kinase complex"/>
    <property type="evidence" value="ECO:0007669"/>
    <property type="project" value="TreeGrafter"/>
</dbReference>
<dbReference type="STRING" id="1220162.K1W854"/>
<dbReference type="Proteomes" id="UP000006757">
    <property type="component" value="Unassembled WGS sequence"/>
</dbReference>
<accession>K1W854</accession>
<organism evidence="5 6">
    <name type="scientific">Trichosporon asahii var. asahii (strain CBS 8904)</name>
    <name type="common">Yeast</name>
    <dbReference type="NCBI Taxonomy" id="1220162"/>
    <lineage>
        <taxon>Eukaryota</taxon>
        <taxon>Fungi</taxon>
        <taxon>Dikarya</taxon>
        <taxon>Basidiomycota</taxon>
        <taxon>Agaricomycotina</taxon>
        <taxon>Tremellomycetes</taxon>
        <taxon>Trichosporonales</taxon>
        <taxon>Trichosporonaceae</taxon>
        <taxon>Trichosporon</taxon>
    </lineage>
</organism>
<evidence type="ECO:0000313" key="5">
    <source>
        <dbReference type="EMBL" id="EKD05038.1"/>
    </source>
</evidence>
<dbReference type="eggNOG" id="KOG4493">
    <property type="taxonomic scope" value="Eukaryota"/>
</dbReference>
<proteinExistence type="inferred from homology"/>
<keyword evidence="3" id="KW-0072">Autophagy</keyword>
<feature type="compositionally biased region" description="Pro residues" evidence="4">
    <location>
        <begin position="319"/>
        <end position="345"/>
    </location>
</feature>
<name>K1W854_TRIAC</name>
<evidence type="ECO:0000256" key="2">
    <source>
        <dbReference type="ARBA" id="ARBA00018874"/>
    </source>
</evidence>
<reference evidence="5 6" key="1">
    <citation type="journal article" date="2012" name="Eukaryot. Cell">
        <title>Genome sequence of the Trichosporon asahii environmental strain CBS 8904.</title>
        <authorList>
            <person name="Yang R.Y."/>
            <person name="Li H.T."/>
            <person name="Zhu H."/>
            <person name="Zhou G.P."/>
            <person name="Wang M."/>
            <person name="Wang L."/>
        </authorList>
    </citation>
    <scope>NUCLEOTIDE SEQUENCE [LARGE SCALE GENOMIC DNA]</scope>
    <source>
        <strain evidence="5 6">CBS 8904</strain>
    </source>
</reference>
<dbReference type="PANTHER" id="PTHR13292">
    <property type="entry name" value="AUTOPHAGY-RELATED PROTEIN 101"/>
    <property type="match status" value="1"/>
</dbReference>
<dbReference type="GO" id="GO:0000045">
    <property type="term" value="P:autophagosome assembly"/>
    <property type="evidence" value="ECO:0007669"/>
    <property type="project" value="TreeGrafter"/>
</dbReference>
<dbReference type="Pfam" id="PF07855">
    <property type="entry name" value="ATG101"/>
    <property type="match status" value="1"/>
</dbReference>
<dbReference type="GO" id="GO:0000407">
    <property type="term" value="C:phagophore assembly site"/>
    <property type="evidence" value="ECO:0007669"/>
    <property type="project" value="TreeGrafter"/>
</dbReference>
<sequence length="383" mass="42112">MTQDSPAWCLVEVDPSGQQTKPRLGSTSHTTDTTLEHQLTLFFSKSKLSHQNLLDFLTRHRHASMDTVNHIKLDICGRSREDAEAEQRIGGNSFELGGLANNQRIERTSAAAVLRALLLSIFFQRTLENVVPETLDVFDTHVAVVSGAATGTSTALAGPGQKVTEIEREIHDKVEGFVRTFVETGKEGGEIAVVFLQRKNRKGWFAVTEALVPWEEHLISVHFVTRATTTRNTLNSALMQTLTFCSERRANVPALVGSPHDDGNGWMVWGAVFWPKTTMDWRRPPPIFRPSPTSLPLQIRVSSANRQEQNNLSYQILLSPPPPSELFPPSPPSGPQRLTSPPPQPSLTVSPSTAVADKSEVGYLGQAKDILALGLGVVRKGEF</sequence>
<comment type="caution">
    <text evidence="5">The sequence shown here is derived from an EMBL/GenBank/DDBJ whole genome shotgun (WGS) entry which is preliminary data.</text>
</comment>
<dbReference type="InParanoid" id="K1W854"/>
<evidence type="ECO:0000256" key="1">
    <source>
        <dbReference type="ARBA" id="ARBA00007130"/>
    </source>
</evidence>
<protein>
    <recommendedName>
        <fullName evidence="2">Autophagy-related protein 101</fullName>
    </recommendedName>
</protein>
<evidence type="ECO:0000256" key="4">
    <source>
        <dbReference type="SAM" id="MobiDB-lite"/>
    </source>
</evidence>
<comment type="similarity">
    <text evidence="1">Belongs to the ATG101 family.</text>
</comment>
<dbReference type="OrthoDB" id="10259639at2759"/>
<dbReference type="HOGENOM" id="CLU_721959_0_0_1"/>
<feature type="region of interest" description="Disordered" evidence="4">
    <location>
        <begin position="318"/>
        <end position="353"/>
    </location>
</feature>